<dbReference type="EMBL" id="JBHUDX010000088">
    <property type="protein sequence ID" value="MFD1662192.1"/>
    <property type="molecule type" value="Genomic_DNA"/>
</dbReference>
<comment type="caution">
    <text evidence="2">The sequence shown here is derived from an EMBL/GenBank/DDBJ whole genome shotgun (WGS) entry which is preliminary data.</text>
</comment>
<feature type="transmembrane region" description="Helical" evidence="1">
    <location>
        <begin position="266"/>
        <end position="286"/>
    </location>
</feature>
<dbReference type="Pfam" id="PF13347">
    <property type="entry name" value="MFS_2"/>
    <property type="match status" value="1"/>
</dbReference>
<dbReference type="Gene3D" id="1.20.1250.20">
    <property type="entry name" value="MFS general substrate transporter like domains"/>
    <property type="match status" value="2"/>
</dbReference>
<keyword evidence="1" id="KW-1133">Transmembrane helix</keyword>
<feature type="transmembrane region" description="Helical" evidence="1">
    <location>
        <begin position="238"/>
        <end position="260"/>
    </location>
</feature>
<feature type="transmembrane region" description="Helical" evidence="1">
    <location>
        <begin position="12"/>
        <end position="37"/>
    </location>
</feature>
<keyword evidence="1" id="KW-0472">Membrane</keyword>
<dbReference type="RefSeq" id="WP_381089409.1">
    <property type="nucleotide sequence ID" value="NZ_JBHUDX010000088.1"/>
</dbReference>
<evidence type="ECO:0000313" key="2">
    <source>
        <dbReference type="EMBL" id="MFD1662192.1"/>
    </source>
</evidence>
<protein>
    <submittedName>
        <fullName evidence="2">MFS transporter</fullName>
    </submittedName>
</protein>
<dbReference type="PANTHER" id="PTHR11328">
    <property type="entry name" value="MAJOR FACILITATOR SUPERFAMILY DOMAIN-CONTAINING PROTEIN"/>
    <property type="match status" value="1"/>
</dbReference>
<feature type="transmembrane region" description="Helical" evidence="1">
    <location>
        <begin position="298"/>
        <end position="316"/>
    </location>
</feature>
<dbReference type="InterPro" id="IPR036259">
    <property type="entry name" value="MFS_trans_sf"/>
</dbReference>
<feature type="transmembrane region" description="Helical" evidence="1">
    <location>
        <begin position="410"/>
        <end position="431"/>
    </location>
</feature>
<proteinExistence type="predicted"/>
<accession>A0ABW4IYD3</accession>
<feature type="transmembrane region" description="Helical" evidence="1">
    <location>
        <begin position="367"/>
        <end position="390"/>
    </location>
</feature>
<dbReference type="SUPFAM" id="SSF103473">
    <property type="entry name" value="MFS general substrate transporter"/>
    <property type="match status" value="1"/>
</dbReference>
<reference evidence="3" key="1">
    <citation type="journal article" date="2019" name="Int. J. Syst. Evol. Microbiol.">
        <title>The Global Catalogue of Microorganisms (GCM) 10K type strain sequencing project: providing services to taxonomists for standard genome sequencing and annotation.</title>
        <authorList>
            <consortium name="The Broad Institute Genomics Platform"/>
            <consortium name="The Broad Institute Genome Sequencing Center for Infectious Disease"/>
            <person name="Wu L."/>
            <person name="Ma J."/>
        </authorList>
    </citation>
    <scope>NUCLEOTIDE SEQUENCE [LARGE SCALE GENOMIC DNA]</scope>
    <source>
        <strain evidence="3">CGMCC 1.12470</strain>
    </source>
</reference>
<feature type="non-terminal residue" evidence="2">
    <location>
        <position position="1"/>
    </location>
</feature>
<evidence type="ECO:0000313" key="3">
    <source>
        <dbReference type="Proteomes" id="UP001597261"/>
    </source>
</evidence>
<feature type="transmembrane region" description="Helical" evidence="1">
    <location>
        <begin position="183"/>
        <end position="201"/>
    </location>
</feature>
<organism evidence="2 3">
    <name type="scientific">Streptomyces caeni</name>
    <dbReference type="NCBI Taxonomy" id="2307231"/>
    <lineage>
        <taxon>Bacteria</taxon>
        <taxon>Bacillati</taxon>
        <taxon>Actinomycetota</taxon>
        <taxon>Actinomycetes</taxon>
        <taxon>Kitasatosporales</taxon>
        <taxon>Streptomycetaceae</taxon>
        <taxon>Streptomyces</taxon>
    </lineage>
</organism>
<name>A0ABW4IYD3_9ACTN</name>
<dbReference type="Proteomes" id="UP001597261">
    <property type="component" value="Unassembled WGS sequence"/>
</dbReference>
<dbReference type="InterPro" id="IPR039672">
    <property type="entry name" value="MFS_2"/>
</dbReference>
<evidence type="ECO:0000256" key="1">
    <source>
        <dbReference type="SAM" id="Phobius"/>
    </source>
</evidence>
<feature type="transmembrane region" description="Helical" evidence="1">
    <location>
        <begin position="153"/>
        <end position="171"/>
    </location>
</feature>
<gene>
    <name evidence="2" type="ORF">ACFSL4_29380</name>
</gene>
<dbReference type="PANTHER" id="PTHR11328:SF24">
    <property type="entry name" value="MAJOR FACILITATOR SUPERFAMILY (MFS) PROFILE DOMAIN-CONTAINING PROTEIN"/>
    <property type="match status" value="1"/>
</dbReference>
<feature type="transmembrane region" description="Helical" evidence="1">
    <location>
        <begin position="322"/>
        <end position="346"/>
    </location>
</feature>
<keyword evidence="3" id="KW-1185">Reference proteome</keyword>
<feature type="transmembrane region" description="Helical" evidence="1">
    <location>
        <begin position="110"/>
        <end position="132"/>
    </location>
</feature>
<sequence length="441" mass="45540">AAPVARARAGALTAYAAGSLGMGVWVTVPGLLLLYFLTNTLGVPSAVAGVTLLLPRIVDTLVHPLLGSLSDRRARGSGHRRGMLRWGLLLAVAMVAMFTVPAGWTGLPAALWVGCWFTAGNLLFAAFQVPYLTTPSDLRIGYHERTRVFMARMLFLTLGLLGSGVAAPALVGDGGRAGYARMALPLAGAMVVCGLVAIAGVRRLTAQCGFGVPDQRPHRAFGDVAAAWRDRDFRALALSYLLTGTTTHLFLAALPFYTAYVLRDAGLTAVLMGGFLAPAVVAGPGWMLLSRRIGKQRGLLIAQGVFIVGSPALLTGRTLGTAVTLVVVVALGCAFAGLQLLAFSMVPDAVAAAESRGSALAGAYTGVWTATDAAGTAIGPYAYSAVLAAGGFVSTSEGHTVAQPDGALTALLWGFAVLPALLMAGAVAVQLRCRLDRRAAR</sequence>
<keyword evidence="1" id="KW-0812">Transmembrane</keyword>
<feature type="transmembrane region" description="Helical" evidence="1">
    <location>
        <begin position="83"/>
        <end position="104"/>
    </location>
</feature>